<reference evidence="2" key="1">
    <citation type="journal article" date="2014" name="Front. Microbiol.">
        <title>High frequency of phylogenetically diverse reductive dehalogenase-homologous genes in deep subseafloor sedimentary metagenomes.</title>
        <authorList>
            <person name="Kawai M."/>
            <person name="Futagami T."/>
            <person name="Toyoda A."/>
            <person name="Takaki Y."/>
            <person name="Nishi S."/>
            <person name="Hori S."/>
            <person name="Arai W."/>
            <person name="Tsubouchi T."/>
            <person name="Morono Y."/>
            <person name="Uchiyama I."/>
            <person name="Ito T."/>
            <person name="Fujiyama A."/>
            <person name="Inagaki F."/>
            <person name="Takami H."/>
        </authorList>
    </citation>
    <scope>NUCLEOTIDE SEQUENCE</scope>
    <source>
        <strain evidence="2">Expedition CK06-06</strain>
    </source>
</reference>
<feature type="compositionally biased region" description="Basic and acidic residues" evidence="1">
    <location>
        <begin position="174"/>
        <end position="215"/>
    </location>
</feature>
<dbReference type="EMBL" id="BARW01018807">
    <property type="protein sequence ID" value="GAJ02114.1"/>
    <property type="molecule type" value="Genomic_DNA"/>
</dbReference>
<comment type="caution">
    <text evidence="2">The sequence shown here is derived from an EMBL/GenBank/DDBJ whole genome shotgun (WGS) entry which is preliminary data.</text>
</comment>
<feature type="compositionally biased region" description="Basic residues" evidence="1">
    <location>
        <begin position="143"/>
        <end position="155"/>
    </location>
</feature>
<organism evidence="2">
    <name type="scientific">marine sediment metagenome</name>
    <dbReference type="NCBI Taxonomy" id="412755"/>
    <lineage>
        <taxon>unclassified sequences</taxon>
        <taxon>metagenomes</taxon>
        <taxon>ecological metagenomes</taxon>
    </lineage>
</organism>
<name>X1TA22_9ZZZZ</name>
<evidence type="ECO:0000256" key="1">
    <source>
        <dbReference type="SAM" id="MobiDB-lite"/>
    </source>
</evidence>
<feature type="compositionally biased region" description="Basic and acidic residues" evidence="1">
    <location>
        <begin position="126"/>
        <end position="136"/>
    </location>
</feature>
<dbReference type="AlphaFoldDB" id="X1TA22"/>
<proteinExistence type="predicted"/>
<accession>X1TA22</accession>
<gene>
    <name evidence="2" type="ORF">S12H4_32117</name>
</gene>
<feature type="non-terminal residue" evidence="2">
    <location>
        <position position="1"/>
    </location>
</feature>
<evidence type="ECO:0000313" key="2">
    <source>
        <dbReference type="EMBL" id="GAJ02114.1"/>
    </source>
</evidence>
<sequence>GSPKTVHFAPAVKAQSRALLPVEAWSLYHFEAHCRKCNDCYNPLDAAAEGRRLCSEGLSLGRDVAEHVYRQDGVVYSRKKDNHKLVQVDLPKDYTQVPQLLRMVARRTAQRTVPVVTYDPVPARRPTPEEDERTKVTIEPARSKSHRSSKHKSTRYKTVVVQEDVESTAATKPAPKERRGSLYYEDMERRRKEAYDIEIRQPEQRKERRRDRDRPLSGFWL</sequence>
<protein>
    <submittedName>
        <fullName evidence="2">Uncharacterized protein</fullName>
    </submittedName>
</protein>
<feature type="region of interest" description="Disordered" evidence="1">
    <location>
        <begin position="119"/>
        <end position="221"/>
    </location>
</feature>